<sequence length="86" mass="9704">MRLDSELQAKNLIMTLINPGRSVSACASVPLGPNTHSLLNFWASSSLLKPFCTVCWAFVSWNALPDLRRTLGLFAWFQYTRPHQLP</sequence>
<organism evidence="1 2">
    <name type="scientific">Megalurothrips usitatus</name>
    <name type="common">bean blossom thrips</name>
    <dbReference type="NCBI Taxonomy" id="439358"/>
    <lineage>
        <taxon>Eukaryota</taxon>
        <taxon>Metazoa</taxon>
        <taxon>Ecdysozoa</taxon>
        <taxon>Arthropoda</taxon>
        <taxon>Hexapoda</taxon>
        <taxon>Insecta</taxon>
        <taxon>Pterygota</taxon>
        <taxon>Neoptera</taxon>
        <taxon>Paraneoptera</taxon>
        <taxon>Thysanoptera</taxon>
        <taxon>Terebrantia</taxon>
        <taxon>Thripoidea</taxon>
        <taxon>Thripidae</taxon>
        <taxon>Megalurothrips</taxon>
    </lineage>
</organism>
<accession>A0AAV7X6H9</accession>
<dbReference type="AlphaFoldDB" id="A0AAV7X6H9"/>
<evidence type="ECO:0000313" key="2">
    <source>
        <dbReference type="Proteomes" id="UP001075354"/>
    </source>
</evidence>
<gene>
    <name evidence="1" type="ORF">ONE63_004229</name>
</gene>
<dbReference type="EMBL" id="JAPTSV010000015">
    <property type="protein sequence ID" value="KAJ1519998.1"/>
    <property type="molecule type" value="Genomic_DNA"/>
</dbReference>
<dbReference type="Proteomes" id="UP001075354">
    <property type="component" value="Chromosome 15"/>
</dbReference>
<proteinExistence type="predicted"/>
<evidence type="ECO:0000313" key="1">
    <source>
        <dbReference type="EMBL" id="KAJ1519998.1"/>
    </source>
</evidence>
<keyword evidence="2" id="KW-1185">Reference proteome</keyword>
<name>A0AAV7X6H9_9NEOP</name>
<protein>
    <submittedName>
        <fullName evidence="1">Uncharacterized protein</fullName>
    </submittedName>
</protein>
<comment type="caution">
    <text evidence="1">The sequence shown here is derived from an EMBL/GenBank/DDBJ whole genome shotgun (WGS) entry which is preliminary data.</text>
</comment>
<reference evidence="1" key="1">
    <citation type="submission" date="2022-12" db="EMBL/GenBank/DDBJ databases">
        <title>Chromosome-level genome assembly of the bean flower thrips Megalurothrips usitatus.</title>
        <authorList>
            <person name="Ma L."/>
            <person name="Liu Q."/>
            <person name="Li H."/>
            <person name="Cai W."/>
        </authorList>
    </citation>
    <scope>NUCLEOTIDE SEQUENCE</scope>
    <source>
        <strain evidence="1">Cailab_2022a</strain>
    </source>
</reference>